<keyword evidence="7 13" id="KW-1133">Transmembrane helix</keyword>
<dbReference type="GeneID" id="114511669"/>
<dbReference type="InterPro" id="IPR004072">
    <property type="entry name" value="Vmron_rcpt_1"/>
</dbReference>
<dbReference type="PANTHER" id="PTHR24062">
    <property type="entry name" value="VOMERONASAL TYPE-1 RECEPTOR"/>
    <property type="match status" value="1"/>
</dbReference>
<evidence type="ECO:0000256" key="1">
    <source>
        <dbReference type="ARBA" id="ARBA00003878"/>
    </source>
</evidence>
<dbReference type="Proteomes" id="UP000504628">
    <property type="component" value="Chromosome 12"/>
</dbReference>
<dbReference type="AlphaFoldDB" id="A0A6J2N7N4"/>
<evidence type="ECO:0000313" key="15">
    <source>
        <dbReference type="RefSeq" id="XP_028386243.1"/>
    </source>
</evidence>
<keyword evidence="10 13" id="KW-0675">Receptor</keyword>
<keyword evidence="11" id="KW-0325">Glycoprotein</keyword>
<keyword evidence="8 13" id="KW-0297">G-protein coupled receptor</keyword>
<dbReference type="InParanoid" id="A0A6J2N7N4"/>
<feature type="transmembrane region" description="Helical" evidence="13">
    <location>
        <begin position="12"/>
        <end position="33"/>
    </location>
</feature>
<protein>
    <recommendedName>
        <fullName evidence="13">Vomeronasal type-1 receptor</fullName>
    </recommendedName>
</protein>
<feature type="transmembrane region" description="Helical" evidence="13">
    <location>
        <begin position="183"/>
        <end position="207"/>
    </location>
</feature>
<evidence type="ECO:0000256" key="12">
    <source>
        <dbReference type="ARBA" id="ARBA00023224"/>
    </source>
</evidence>
<feature type="transmembrane region" description="Helical" evidence="13">
    <location>
        <begin position="45"/>
        <end position="64"/>
    </location>
</feature>
<dbReference type="GO" id="GO:0016503">
    <property type="term" value="F:pheromone receptor activity"/>
    <property type="evidence" value="ECO:0007669"/>
    <property type="project" value="InterPro"/>
</dbReference>
<name>A0A6J2N7N4_9CHIR</name>
<keyword evidence="9 13" id="KW-0472">Membrane</keyword>
<evidence type="ECO:0000256" key="5">
    <source>
        <dbReference type="ARBA" id="ARBA00022507"/>
    </source>
</evidence>
<dbReference type="Gene3D" id="1.20.1070.10">
    <property type="entry name" value="Rhodopsin 7-helix transmembrane proteins"/>
    <property type="match status" value="1"/>
</dbReference>
<keyword evidence="4 13" id="KW-1003">Cell membrane</keyword>
<dbReference type="GO" id="GO:0005886">
    <property type="term" value="C:plasma membrane"/>
    <property type="evidence" value="ECO:0007669"/>
    <property type="project" value="UniProtKB-SubCell"/>
</dbReference>
<dbReference type="KEGG" id="pdic:114511669"/>
<organism evidence="14 15">
    <name type="scientific">Phyllostomus discolor</name>
    <name type="common">pale spear-nosed bat</name>
    <dbReference type="NCBI Taxonomy" id="89673"/>
    <lineage>
        <taxon>Eukaryota</taxon>
        <taxon>Metazoa</taxon>
        <taxon>Chordata</taxon>
        <taxon>Craniata</taxon>
        <taxon>Vertebrata</taxon>
        <taxon>Euteleostomi</taxon>
        <taxon>Mammalia</taxon>
        <taxon>Eutheria</taxon>
        <taxon>Laurasiatheria</taxon>
        <taxon>Chiroptera</taxon>
        <taxon>Yangochiroptera</taxon>
        <taxon>Phyllostomidae</taxon>
        <taxon>Phyllostominae</taxon>
        <taxon>Phyllostomus</taxon>
    </lineage>
</organism>
<feature type="transmembrane region" description="Helical" evidence="13">
    <location>
        <begin position="84"/>
        <end position="105"/>
    </location>
</feature>
<evidence type="ECO:0000256" key="9">
    <source>
        <dbReference type="ARBA" id="ARBA00023136"/>
    </source>
</evidence>
<gene>
    <name evidence="15" type="primary">LOC114511669</name>
</gene>
<evidence type="ECO:0000256" key="11">
    <source>
        <dbReference type="ARBA" id="ARBA00023180"/>
    </source>
</evidence>
<dbReference type="Pfam" id="PF03402">
    <property type="entry name" value="V1R"/>
    <property type="match status" value="1"/>
</dbReference>
<evidence type="ECO:0000256" key="10">
    <source>
        <dbReference type="ARBA" id="ARBA00023170"/>
    </source>
</evidence>
<evidence type="ECO:0000256" key="13">
    <source>
        <dbReference type="RuleBase" id="RU364061"/>
    </source>
</evidence>
<keyword evidence="6 13" id="KW-0812">Transmembrane</keyword>
<keyword evidence="14" id="KW-1185">Reference proteome</keyword>
<accession>A0A6J2N7N4</accession>
<evidence type="ECO:0000256" key="8">
    <source>
        <dbReference type="ARBA" id="ARBA00023040"/>
    </source>
</evidence>
<feature type="transmembrane region" description="Helical" evidence="13">
    <location>
        <begin position="228"/>
        <end position="259"/>
    </location>
</feature>
<dbReference type="SUPFAM" id="SSF81321">
    <property type="entry name" value="Family A G protein-coupled receptor-like"/>
    <property type="match status" value="1"/>
</dbReference>
<comment type="function">
    <text evidence="1">Putative pheromone receptor.</text>
</comment>
<dbReference type="FunFam" id="1.20.1070.10:FF:000033">
    <property type="entry name" value="Vomeronasal type-1 receptor"/>
    <property type="match status" value="1"/>
</dbReference>
<dbReference type="OrthoDB" id="9606139at2759"/>
<comment type="similarity">
    <text evidence="3 13">Belongs to the G-protein coupled receptor 1 family.</text>
</comment>
<feature type="transmembrane region" description="Helical" evidence="13">
    <location>
        <begin position="265"/>
        <end position="288"/>
    </location>
</feature>
<evidence type="ECO:0000256" key="4">
    <source>
        <dbReference type="ARBA" id="ARBA00022475"/>
    </source>
</evidence>
<evidence type="ECO:0000256" key="2">
    <source>
        <dbReference type="ARBA" id="ARBA00004651"/>
    </source>
</evidence>
<keyword evidence="5 13" id="KW-0589">Pheromone response</keyword>
<feature type="transmembrane region" description="Helical" evidence="13">
    <location>
        <begin position="125"/>
        <end position="150"/>
    </location>
</feature>
<dbReference type="RefSeq" id="XP_028386243.1">
    <property type="nucleotide sequence ID" value="XM_028530442.2"/>
</dbReference>
<evidence type="ECO:0000313" key="14">
    <source>
        <dbReference type="Proteomes" id="UP000504628"/>
    </source>
</evidence>
<evidence type="ECO:0000256" key="7">
    <source>
        <dbReference type="ARBA" id="ARBA00022989"/>
    </source>
</evidence>
<dbReference type="PRINTS" id="PR01534">
    <property type="entry name" value="VOMERONASL1R"/>
</dbReference>
<dbReference type="GO" id="GO:0019236">
    <property type="term" value="P:response to pheromone"/>
    <property type="evidence" value="ECO:0007669"/>
    <property type="project" value="UniProtKB-KW"/>
</dbReference>
<dbReference type="FunCoup" id="A0A6J2N7N4">
    <property type="interactions" value="11"/>
</dbReference>
<sequence length="307" mass="34811">MLSAGLDKRIVLLTQTGIGLLGNIFLFCLYTFTSLTQHNFRPTDLILLQLVSANCVSLFSKGIPQAMAASGWRYFLDDNGCKCVFYFYSMGIGVSLRTICLYFGFQAIKLNPSIWRWMELKIRSLKFIAFLCSLCWFLQILMNSFVPLAINGPLNGKNFSVENNDVHCSWHRNEGFVGSFTTVIYFCPHFMSLGFVIWACSSLVLVLHRHKQRVQCICSSRLSPRPSFEAKATCTILILVSSFVTVYSAYLILSVYIALPTNQGQWMLNISEIAVSSFPSFFPFVLIISDTRISQFCLPCWNRKCIS</sequence>
<evidence type="ECO:0000256" key="6">
    <source>
        <dbReference type="ARBA" id="ARBA00022692"/>
    </source>
</evidence>
<reference evidence="15" key="1">
    <citation type="submission" date="2025-08" db="UniProtKB">
        <authorList>
            <consortium name="RefSeq"/>
        </authorList>
    </citation>
    <scope>IDENTIFICATION</scope>
    <source>
        <tissue evidence="15">Muscle</tissue>
    </source>
</reference>
<comment type="subcellular location">
    <subcellularLocation>
        <location evidence="2 13">Cell membrane</location>
        <topology evidence="2 13">Multi-pass membrane protein</topology>
    </subcellularLocation>
</comment>
<keyword evidence="12 13" id="KW-0807">Transducer</keyword>
<evidence type="ECO:0000256" key="3">
    <source>
        <dbReference type="ARBA" id="ARBA00010663"/>
    </source>
</evidence>
<proteinExistence type="inferred from homology"/>